<name>E3S4S0_PYRTT</name>
<dbReference type="Proteomes" id="UP000001067">
    <property type="component" value="Unassembled WGS sequence"/>
</dbReference>
<feature type="non-terminal residue" evidence="2">
    <location>
        <position position="66"/>
    </location>
</feature>
<dbReference type="HOGENOM" id="CLU_2838288_0_0_1"/>
<sequence>MLVPSVQTIFLGLSALSFLTALGAPVPVPVNLQTRERKFGVNPPVELGVEPAPVPINLKTRERKFG</sequence>
<gene>
    <name evidence="2" type="ORF">PTT_17603</name>
</gene>
<evidence type="ECO:0000313" key="3">
    <source>
        <dbReference type="Proteomes" id="UP000001067"/>
    </source>
</evidence>
<proteinExistence type="predicted"/>
<dbReference type="AlphaFoldDB" id="E3S4S0"/>
<keyword evidence="1" id="KW-0732">Signal</keyword>
<feature type="signal peptide" evidence="1">
    <location>
        <begin position="1"/>
        <end position="23"/>
    </location>
</feature>
<keyword evidence="3" id="KW-1185">Reference proteome</keyword>
<feature type="chain" id="PRO_5003181112" evidence="1">
    <location>
        <begin position="24"/>
        <end position="66"/>
    </location>
</feature>
<organism evidence="3">
    <name type="scientific">Pyrenophora teres f. teres (strain 0-1)</name>
    <name type="common">Barley net blotch fungus</name>
    <name type="synonym">Drechslera teres f. teres</name>
    <dbReference type="NCBI Taxonomy" id="861557"/>
    <lineage>
        <taxon>Eukaryota</taxon>
        <taxon>Fungi</taxon>
        <taxon>Dikarya</taxon>
        <taxon>Ascomycota</taxon>
        <taxon>Pezizomycotina</taxon>
        <taxon>Dothideomycetes</taxon>
        <taxon>Pleosporomycetidae</taxon>
        <taxon>Pleosporales</taxon>
        <taxon>Pleosporineae</taxon>
        <taxon>Pleosporaceae</taxon>
        <taxon>Pyrenophora</taxon>
    </lineage>
</organism>
<evidence type="ECO:0000313" key="2">
    <source>
        <dbReference type="EMBL" id="EFQ87029.1"/>
    </source>
</evidence>
<protein>
    <submittedName>
        <fullName evidence="2">Uncharacterized protein</fullName>
    </submittedName>
</protein>
<dbReference type="EMBL" id="GL537202">
    <property type="protein sequence ID" value="EFQ87029.1"/>
    <property type="molecule type" value="Genomic_DNA"/>
</dbReference>
<dbReference type="KEGG" id="pte:PTT_17603"/>
<accession>E3S4S0</accession>
<reference evidence="2 3" key="1">
    <citation type="journal article" date="2010" name="Genome Biol.">
        <title>A first genome assembly of the barley fungal pathogen Pyrenophora teres f. teres.</title>
        <authorList>
            <person name="Ellwood S.R."/>
            <person name="Liu Z."/>
            <person name="Syme R.A."/>
            <person name="Lai Z."/>
            <person name="Hane J.K."/>
            <person name="Keiper F."/>
            <person name="Moffat C.S."/>
            <person name="Oliver R.P."/>
            <person name="Friesen T.L."/>
        </authorList>
    </citation>
    <scope>NUCLEOTIDE SEQUENCE [LARGE SCALE GENOMIC DNA]</scope>
    <source>
        <strain evidence="2 3">0-1</strain>
    </source>
</reference>
<evidence type="ECO:0000256" key="1">
    <source>
        <dbReference type="SAM" id="SignalP"/>
    </source>
</evidence>